<dbReference type="EMBL" id="FNVU01000006">
    <property type="protein sequence ID" value="SEG57145.1"/>
    <property type="molecule type" value="Genomic_DNA"/>
</dbReference>
<dbReference type="Proteomes" id="UP000236754">
    <property type="component" value="Unassembled WGS sequence"/>
</dbReference>
<sequence length="76" mass="8215">MTGVDVAVGYVFAWLVRKARRVGGRADADVDRGLDAAMNRLHDPVSRKLGADPALERAAEEAQQAREGNGRPDEGR</sequence>
<reference evidence="2 3" key="1">
    <citation type="submission" date="2016-10" db="EMBL/GenBank/DDBJ databases">
        <authorList>
            <person name="de Groot N.N."/>
        </authorList>
    </citation>
    <scope>NUCLEOTIDE SEQUENCE [LARGE SCALE GENOMIC DNA]</scope>
    <source>
        <strain evidence="2 3">CGMCC 4.2023</strain>
    </source>
</reference>
<dbReference type="RefSeq" id="WP_103886578.1">
    <property type="nucleotide sequence ID" value="NZ_FNVU01000006.1"/>
</dbReference>
<evidence type="ECO:0000256" key="1">
    <source>
        <dbReference type="SAM" id="MobiDB-lite"/>
    </source>
</evidence>
<evidence type="ECO:0000313" key="2">
    <source>
        <dbReference type="EMBL" id="SEG57145.1"/>
    </source>
</evidence>
<protein>
    <submittedName>
        <fullName evidence="2">Uncharacterized protein</fullName>
    </submittedName>
</protein>
<name>A0A1H6B9R7_9ACTN</name>
<dbReference type="OrthoDB" id="4231283at2"/>
<organism evidence="2 3">
    <name type="scientific">Actinacidiphila yanglinensis</name>
    <dbReference type="NCBI Taxonomy" id="310779"/>
    <lineage>
        <taxon>Bacteria</taxon>
        <taxon>Bacillati</taxon>
        <taxon>Actinomycetota</taxon>
        <taxon>Actinomycetes</taxon>
        <taxon>Kitasatosporales</taxon>
        <taxon>Streptomycetaceae</taxon>
        <taxon>Actinacidiphila</taxon>
    </lineage>
</organism>
<keyword evidence="3" id="KW-1185">Reference proteome</keyword>
<feature type="region of interest" description="Disordered" evidence="1">
    <location>
        <begin position="41"/>
        <end position="76"/>
    </location>
</feature>
<gene>
    <name evidence="2" type="ORF">SAMN05216223_106321</name>
</gene>
<accession>A0A1H6B9R7</accession>
<dbReference type="AlphaFoldDB" id="A0A1H6B9R7"/>
<evidence type="ECO:0000313" key="3">
    <source>
        <dbReference type="Proteomes" id="UP000236754"/>
    </source>
</evidence>
<proteinExistence type="predicted"/>